<dbReference type="KEGG" id="bsen:DP114_34460"/>
<reference evidence="2 3" key="1">
    <citation type="submission" date="2018-06" db="EMBL/GenBank/DDBJ databases">
        <title>Comparative genomics of Brasilonema spp. strains.</title>
        <authorList>
            <person name="Alvarenga D.O."/>
            <person name="Fiore M.F."/>
            <person name="Varani A.M."/>
        </authorList>
    </citation>
    <scope>NUCLEOTIDE SEQUENCE [LARGE SCALE GENOMIC DNA]</scope>
    <source>
        <strain evidence="2 3">CENA114</strain>
        <plasmid evidence="3">pboct2</plasmid>
    </source>
</reference>
<dbReference type="AlphaFoldDB" id="A0A856MR67"/>
<organism evidence="2 3">
    <name type="scientific">Brasilonema sennae CENA114</name>
    <dbReference type="NCBI Taxonomy" id="415709"/>
    <lineage>
        <taxon>Bacteria</taxon>
        <taxon>Bacillati</taxon>
        <taxon>Cyanobacteriota</taxon>
        <taxon>Cyanophyceae</taxon>
        <taxon>Nostocales</taxon>
        <taxon>Scytonemataceae</taxon>
        <taxon>Brasilonema</taxon>
        <taxon>Bromeliae group (in: Brasilonema)</taxon>
    </lineage>
</organism>
<evidence type="ECO:0000313" key="2">
    <source>
        <dbReference type="EMBL" id="QDL12834.1"/>
    </source>
</evidence>
<accession>A0A856MR67</accession>
<proteinExistence type="predicted"/>
<gene>
    <name evidence="2" type="ORF">DP114_34460</name>
</gene>
<dbReference type="RefSeq" id="WP_169264858.1">
    <property type="nucleotide sequence ID" value="NZ_CAWOXK010000003.1"/>
</dbReference>
<keyword evidence="2" id="KW-0614">Plasmid</keyword>
<feature type="region of interest" description="Disordered" evidence="1">
    <location>
        <begin position="124"/>
        <end position="164"/>
    </location>
</feature>
<sequence length="179" mass="19307">MPSKVQSDYVELSVARKKGSIDARLLQYLKASKKGGGEMVMEAIIPRYLPYMLYSQGVRGEELHSCVLDAIADLEAQIVKLKRAFGMEGLATVVLVQPYNGVPSMSAAISPANLVPPKASFFGSSEPDSVESPVANDVSVSAELEEGEDSDDDDGFFDDDEDDPIAKAEIEVDAGFRLE</sequence>
<name>A0A856MR67_9CYAN</name>
<dbReference type="EMBL" id="CP030120">
    <property type="protein sequence ID" value="QDL12834.1"/>
    <property type="molecule type" value="Genomic_DNA"/>
</dbReference>
<evidence type="ECO:0000313" key="3">
    <source>
        <dbReference type="Proteomes" id="UP000503129"/>
    </source>
</evidence>
<keyword evidence="3" id="KW-1185">Reference proteome</keyword>
<feature type="compositionally biased region" description="Acidic residues" evidence="1">
    <location>
        <begin position="143"/>
        <end position="163"/>
    </location>
</feature>
<protein>
    <submittedName>
        <fullName evidence="2">Uncharacterized protein</fullName>
    </submittedName>
</protein>
<dbReference type="Proteomes" id="UP000503129">
    <property type="component" value="Plasmid pBOCT2"/>
</dbReference>
<evidence type="ECO:0000256" key="1">
    <source>
        <dbReference type="SAM" id="MobiDB-lite"/>
    </source>
</evidence>
<geneLocation type="plasmid" evidence="3">
    <name>pboct2</name>
</geneLocation>